<organism evidence="2 3">
    <name type="scientific">Mycovorax composti</name>
    <dbReference type="NCBI Taxonomy" id="2962693"/>
    <lineage>
        <taxon>Bacteria</taxon>
        <taxon>Pseudomonadati</taxon>
        <taxon>Bacteroidota</taxon>
        <taxon>Chitinophagia</taxon>
        <taxon>Chitinophagales</taxon>
        <taxon>Chitinophagaceae</taxon>
        <taxon>Mycovorax</taxon>
    </lineage>
</organism>
<dbReference type="PANTHER" id="PTHR32309">
    <property type="entry name" value="TYROSINE-PROTEIN KINASE"/>
    <property type="match status" value="1"/>
</dbReference>
<accession>A0ABZ2EKF9</accession>
<evidence type="ECO:0008006" key="4">
    <source>
        <dbReference type="Google" id="ProtNLM"/>
    </source>
</evidence>
<protein>
    <recommendedName>
        <fullName evidence="4">Lipopolysaccharide biosynthesis protein</fullName>
    </recommendedName>
</protein>
<gene>
    <name evidence="2" type="ORF">PIECOFPK_01652</name>
</gene>
<reference evidence="3" key="1">
    <citation type="submission" date="2024-01" db="EMBL/GenBank/DDBJ databases">
        <title>Mycovorax composti gen. nov. sp. nov., a member of the family Chitinophagaceae isolated from button mushroom compost.</title>
        <authorList>
            <person name="Thai M."/>
            <person name="Bell T.L."/>
            <person name="Kertesz M.A."/>
        </authorList>
    </citation>
    <scope>NUCLEOTIDE SEQUENCE [LARGE SCALE GENOMIC DNA]</scope>
    <source>
        <strain evidence="3">C216</strain>
    </source>
</reference>
<evidence type="ECO:0000313" key="2">
    <source>
        <dbReference type="EMBL" id="WWC83920.1"/>
    </source>
</evidence>
<dbReference type="RefSeq" id="WP_409965566.1">
    <property type="nucleotide sequence ID" value="NZ_CP144143.1"/>
</dbReference>
<keyword evidence="1" id="KW-1133">Transmembrane helix</keyword>
<sequence>MQENTNINTSYTVNESNSLKDLILNIRDWIHYFLSKKYIIILFGLLGGGLGFTYALLKKPVYIASTSFVLETGGNKGALASYSGIASAFGIDLGGGGGGLFEGENILELYKSRNMITKALLSEGVFGNKKQLLIDRYIEFNNLRKSWDKNPRLKNIQFRPDNLYQSDAEQLLHDSIIGRIVKNIETRNLKVEKKDKKLNVIYVTVSSPDELFAKAFNERLVQNVNQFYLETKSRKNLENVQILQAKVDSVRSVLSGSIVRAASTADATPNQNPTRLAQRIVPMQNSRVNAEISQGVLSSLLQNLELSKITLSKETPLIQIVDRPILPLESKKIGKILAIVVGGFLGGGITMGIMALRRYYKSLLG</sequence>
<dbReference type="EMBL" id="CP144143">
    <property type="protein sequence ID" value="WWC83920.1"/>
    <property type="molecule type" value="Genomic_DNA"/>
</dbReference>
<feature type="transmembrane region" description="Helical" evidence="1">
    <location>
        <begin position="38"/>
        <end position="57"/>
    </location>
</feature>
<feature type="transmembrane region" description="Helical" evidence="1">
    <location>
        <begin position="336"/>
        <end position="356"/>
    </location>
</feature>
<name>A0ABZ2EKF9_9BACT</name>
<dbReference type="InterPro" id="IPR050445">
    <property type="entry name" value="Bact_polysacc_biosynth/exp"/>
</dbReference>
<keyword evidence="1" id="KW-0472">Membrane</keyword>
<dbReference type="Proteomes" id="UP001321305">
    <property type="component" value="Chromosome"/>
</dbReference>
<evidence type="ECO:0000313" key="3">
    <source>
        <dbReference type="Proteomes" id="UP001321305"/>
    </source>
</evidence>
<keyword evidence="1" id="KW-0812">Transmembrane</keyword>
<keyword evidence="3" id="KW-1185">Reference proteome</keyword>
<dbReference type="PANTHER" id="PTHR32309:SF13">
    <property type="entry name" value="FERRIC ENTEROBACTIN TRANSPORT PROTEIN FEPE"/>
    <property type="match status" value="1"/>
</dbReference>
<evidence type="ECO:0000256" key="1">
    <source>
        <dbReference type="SAM" id="Phobius"/>
    </source>
</evidence>
<proteinExistence type="predicted"/>